<evidence type="ECO:0000259" key="2">
    <source>
        <dbReference type="Pfam" id="PF04784"/>
    </source>
</evidence>
<sequence>MKFEELLMQRNDDPQSRQDLEDEVIKLREDLLEQQKFSRALQFALHEPIVSGSRLSSLLPLQIWVLLADVATAEEEILCLERRIEELKMGIYEEKKQTEEWNMLQQHKHQMHLQQQKRYLRNQTMVADIKTSCSSSKTSRRERWKTGRKSSLGSASELSTVSSSSRSFNDEVVDRCRRNELRQNPRFTNHETCLHKPNRLSEELMRCLIGFVSKPPFNCKAPMFSLDDYQSIFDPYGILADLDHTVRDVGPYKNYIRLTRSTLDMSRLTECLPANGKLRFLMHKLCNVDISSLTYKQKLAFWINVYNACIMNAFLQHGLPSTPDHLLALMNKLMTDDCDSQAELNVGGIVLNALAIEHFILRHPQGHKNGEMDEKEMLLRRAYSLRIPEPNITFALSRGSWSSPALRIYTAEDVANELERAKAEYLEASVGVTSKKKIIVPKLLYWHMQDFADNIESLVEWIYSQLPQSGSLKQLIMECLNGETRSPISKMVEIQHYESEFRYLLHL</sequence>
<feature type="domain" description="DUF547" evidence="2">
    <location>
        <begin position="291"/>
        <end position="426"/>
    </location>
</feature>
<evidence type="ECO:0000313" key="5">
    <source>
        <dbReference type="Proteomes" id="UP001419268"/>
    </source>
</evidence>
<dbReference type="Pfam" id="PF14389">
    <property type="entry name" value="Lzipper-MIP1"/>
    <property type="match status" value="1"/>
</dbReference>
<reference evidence="4 5" key="1">
    <citation type="submission" date="2024-01" db="EMBL/GenBank/DDBJ databases">
        <title>Genome assemblies of Stephania.</title>
        <authorList>
            <person name="Yang L."/>
        </authorList>
    </citation>
    <scope>NUCLEOTIDE SEQUENCE [LARGE SCALE GENOMIC DNA]</scope>
    <source>
        <strain evidence="4">JXDWG</strain>
        <tissue evidence="4">Leaf</tissue>
    </source>
</reference>
<evidence type="ECO:0008006" key="6">
    <source>
        <dbReference type="Google" id="ProtNLM"/>
    </source>
</evidence>
<dbReference type="Proteomes" id="UP001419268">
    <property type="component" value="Unassembled WGS sequence"/>
</dbReference>
<dbReference type="InterPro" id="IPR025757">
    <property type="entry name" value="MIP1_Leuzipper"/>
</dbReference>
<dbReference type="InterPro" id="IPR006869">
    <property type="entry name" value="DUF547"/>
</dbReference>
<feature type="region of interest" description="Disordered" evidence="1">
    <location>
        <begin position="130"/>
        <end position="158"/>
    </location>
</feature>
<dbReference type="AlphaFoldDB" id="A0AAP0PVM7"/>
<feature type="domain" description="Ternary complex factor MIP1 leucine-zipper" evidence="3">
    <location>
        <begin position="15"/>
        <end position="94"/>
    </location>
</feature>
<accession>A0AAP0PVM7</accession>
<gene>
    <name evidence="4" type="ORF">Scep_003244</name>
</gene>
<dbReference type="PANTHER" id="PTHR46248:SF4">
    <property type="entry name" value="OS01G0147800 PROTEIN"/>
    <property type="match status" value="1"/>
</dbReference>
<dbReference type="Pfam" id="PF04784">
    <property type="entry name" value="DUF547"/>
    <property type="match status" value="1"/>
</dbReference>
<evidence type="ECO:0000256" key="1">
    <source>
        <dbReference type="SAM" id="MobiDB-lite"/>
    </source>
</evidence>
<protein>
    <recommendedName>
        <fullName evidence="6">DUF547 domain-containing protein</fullName>
    </recommendedName>
</protein>
<evidence type="ECO:0000259" key="3">
    <source>
        <dbReference type="Pfam" id="PF14389"/>
    </source>
</evidence>
<keyword evidence="5" id="KW-1185">Reference proteome</keyword>
<name>A0AAP0PVM7_9MAGN</name>
<proteinExistence type="predicted"/>
<evidence type="ECO:0000313" key="4">
    <source>
        <dbReference type="EMBL" id="KAK9156670.1"/>
    </source>
</evidence>
<dbReference type="PANTHER" id="PTHR46248">
    <property type="entry name" value="EXPRESSED PROTEIN"/>
    <property type="match status" value="1"/>
</dbReference>
<comment type="caution">
    <text evidence="4">The sequence shown here is derived from an EMBL/GenBank/DDBJ whole genome shotgun (WGS) entry which is preliminary data.</text>
</comment>
<organism evidence="4 5">
    <name type="scientific">Stephania cephalantha</name>
    <dbReference type="NCBI Taxonomy" id="152367"/>
    <lineage>
        <taxon>Eukaryota</taxon>
        <taxon>Viridiplantae</taxon>
        <taxon>Streptophyta</taxon>
        <taxon>Embryophyta</taxon>
        <taxon>Tracheophyta</taxon>
        <taxon>Spermatophyta</taxon>
        <taxon>Magnoliopsida</taxon>
        <taxon>Ranunculales</taxon>
        <taxon>Menispermaceae</taxon>
        <taxon>Menispermoideae</taxon>
        <taxon>Cissampelideae</taxon>
        <taxon>Stephania</taxon>
    </lineage>
</organism>
<dbReference type="EMBL" id="JBBNAG010000002">
    <property type="protein sequence ID" value="KAK9156670.1"/>
    <property type="molecule type" value="Genomic_DNA"/>
</dbReference>